<proteinExistence type="predicted"/>
<dbReference type="InterPro" id="IPR011006">
    <property type="entry name" value="CheY-like_superfamily"/>
</dbReference>
<dbReference type="Pfam" id="PF00196">
    <property type="entry name" value="GerE"/>
    <property type="match status" value="1"/>
</dbReference>
<evidence type="ECO:0000313" key="3">
    <source>
        <dbReference type="Proteomes" id="UP000266206"/>
    </source>
</evidence>
<dbReference type="OrthoDB" id="8967153at2"/>
<organism evidence="2 3">
    <name type="scientific">Neopusillimonas maritima</name>
    <dbReference type="NCBI Taxonomy" id="2026239"/>
    <lineage>
        <taxon>Bacteria</taxon>
        <taxon>Pseudomonadati</taxon>
        <taxon>Pseudomonadota</taxon>
        <taxon>Betaproteobacteria</taxon>
        <taxon>Burkholderiales</taxon>
        <taxon>Alcaligenaceae</taxon>
        <taxon>Neopusillimonas</taxon>
    </lineage>
</organism>
<protein>
    <recommendedName>
        <fullName evidence="1">HTH luxR-type domain-containing protein</fullName>
    </recommendedName>
</protein>
<dbReference type="Proteomes" id="UP000266206">
    <property type="component" value="Unassembled WGS sequence"/>
</dbReference>
<dbReference type="PANTHER" id="PTHR45566:SF1">
    <property type="entry name" value="HTH-TYPE TRANSCRIPTIONAL REGULATOR YHJB-RELATED"/>
    <property type="match status" value="1"/>
</dbReference>
<dbReference type="GO" id="GO:0006355">
    <property type="term" value="P:regulation of DNA-templated transcription"/>
    <property type="evidence" value="ECO:0007669"/>
    <property type="project" value="InterPro"/>
</dbReference>
<name>A0A3A1YLE9_9BURK</name>
<dbReference type="Gene3D" id="3.40.50.2300">
    <property type="match status" value="1"/>
</dbReference>
<dbReference type="SMART" id="SM00421">
    <property type="entry name" value="HTH_LUXR"/>
    <property type="match status" value="1"/>
</dbReference>
<dbReference type="SUPFAM" id="SSF46894">
    <property type="entry name" value="C-terminal effector domain of the bipartite response regulators"/>
    <property type="match status" value="1"/>
</dbReference>
<evidence type="ECO:0000313" key="2">
    <source>
        <dbReference type="EMBL" id="RIY39113.1"/>
    </source>
</evidence>
<dbReference type="RefSeq" id="WP_119517014.1">
    <property type="nucleotide sequence ID" value="NZ_NQYH01000021.1"/>
</dbReference>
<dbReference type="InterPro" id="IPR016032">
    <property type="entry name" value="Sig_transdc_resp-reg_C-effctor"/>
</dbReference>
<gene>
    <name evidence="2" type="ORF">CJP73_15410</name>
</gene>
<sequence>MARIMILEPYPLLRLGLVQLLSGLGPDTILHSQGSLTENNAPAEHYDLVLMSLDEKNAGNQIQKVELLFTPNAILLMGEATTMPVEIIKTSSAVAGYIASSSPSEVLQAAVRLVLAGGTCFPRKADVATTVELKPDPIVTAYSPTRWPPAIELSARPPKSRREHEMLGLTPRQYEVLVLLAQGHPMKTIGRKLNISVATAKAHTETLYQRLNVHNRNAAVYAAVSRGAKLGWASLAGNTFDTDLKAKEVQRA</sequence>
<dbReference type="PROSITE" id="PS50043">
    <property type="entry name" value="HTH_LUXR_2"/>
    <property type="match status" value="1"/>
</dbReference>
<dbReference type="InterPro" id="IPR051015">
    <property type="entry name" value="EvgA-like"/>
</dbReference>
<reference evidence="2 3" key="1">
    <citation type="submission" date="2017-08" db="EMBL/GenBank/DDBJ databases">
        <title>Pusillimonas indicus sp. nov., a member of the family Alcaligenaceae isolated from surface seawater.</title>
        <authorList>
            <person name="Li J."/>
        </authorList>
    </citation>
    <scope>NUCLEOTIDE SEQUENCE [LARGE SCALE GENOMIC DNA]</scope>
    <source>
        <strain evidence="2 3">L52-1-41</strain>
    </source>
</reference>
<dbReference type="EMBL" id="NQYH01000021">
    <property type="protein sequence ID" value="RIY39113.1"/>
    <property type="molecule type" value="Genomic_DNA"/>
</dbReference>
<comment type="caution">
    <text evidence="2">The sequence shown here is derived from an EMBL/GenBank/DDBJ whole genome shotgun (WGS) entry which is preliminary data.</text>
</comment>
<feature type="domain" description="HTH luxR-type" evidence="1">
    <location>
        <begin position="162"/>
        <end position="227"/>
    </location>
</feature>
<dbReference type="SUPFAM" id="SSF52172">
    <property type="entry name" value="CheY-like"/>
    <property type="match status" value="1"/>
</dbReference>
<accession>A0A3A1YLE9</accession>
<evidence type="ECO:0000259" key="1">
    <source>
        <dbReference type="PROSITE" id="PS50043"/>
    </source>
</evidence>
<dbReference type="GO" id="GO:0003677">
    <property type="term" value="F:DNA binding"/>
    <property type="evidence" value="ECO:0007669"/>
    <property type="project" value="InterPro"/>
</dbReference>
<dbReference type="CDD" id="cd06170">
    <property type="entry name" value="LuxR_C_like"/>
    <property type="match status" value="1"/>
</dbReference>
<dbReference type="InterPro" id="IPR000792">
    <property type="entry name" value="Tscrpt_reg_LuxR_C"/>
</dbReference>
<dbReference type="AlphaFoldDB" id="A0A3A1YLE9"/>
<dbReference type="PANTHER" id="PTHR45566">
    <property type="entry name" value="HTH-TYPE TRANSCRIPTIONAL REGULATOR YHJB-RELATED"/>
    <property type="match status" value="1"/>
</dbReference>
<dbReference type="PRINTS" id="PR00038">
    <property type="entry name" value="HTHLUXR"/>
</dbReference>